<dbReference type="Gene3D" id="2.10.25.10">
    <property type="entry name" value="Laminin"/>
    <property type="match status" value="1"/>
</dbReference>
<name>A0A0P5BBV3_9CRUS</name>
<feature type="disulfide bond" evidence="2">
    <location>
        <begin position="357"/>
        <end position="366"/>
    </location>
</feature>
<sequence>MQFKASLICIVFTLGLCTIGSSLQHDDLLIAVGDQLVFLTNGSLYRTLTLDSFNASKLSALTYDATTRKLFFSDRRHRHGHIFSIKLDSEVCHTVEDIVEKNSNETVESLAYDPVDKMLLWTDGFNRSVRRVQVDHDNVHVEEDATVEIVHFLDNEDKPRGLVADPCTRNLYWTNRYMSHPTIERSFLNGSHREILIKTDLLLPNALDLDVQEQMLYWADNHRKGYFHIERSFVNGTGRQEMYRGIGQFVVSLTVGTDYVYWSDYDHKHIWSLPKDGSSKNPIILRTFRNPVMGVTIFRHQPLDCSVVSRISDPTENFELPVQKEQISLYEDADLCLGFCYNNGDCILVNSDLLCSCPVGFSGERCELDEEFGKKDCETFAQDSNQFEMIFLICLIIFCVILLVIVVMLRFQFMKLTRERQPRVFRRRYLQRPNKKENTLPVNDIENCCNSFAMCERPCAQQQNVNATAKEIGWENESADCSVLLKCEF</sequence>
<evidence type="ECO:0000313" key="5">
    <source>
        <dbReference type="EMBL" id="KZS18077.1"/>
    </source>
</evidence>
<comment type="caution">
    <text evidence="2">Lacks conserved residue(s) required for the propagation of feature annotation.</text>
</comment>
<feature type="repeat" description="LDL-receptor class B" evidence="3">
    <location>
        <begin position="169"/>
        <end position="213"/>
    </location>
</feature>
<keyword evidence="2" id="KW-1015">Disulfide bond</keyword>
<accession>A0A0P5BBV3</accession>
<dbReference type="EMBL" id="LRGB01000568">
    <property type="protein sequence ID" value="KZS18077.1"/>
    <property type="molecule type" value="Genomic_DNA"/>
</dbReference>
<feature type="domain" description="EGF-like" evidence="4">
    <location>
        <begin position="332"/>
        <end position="367"/>
    </location>
</feature>
<reference evidence="5 6" key="1">
    <citation type="submission" date="2016-03" db="EMBL/GenBank/DDBJ databases">
        <title>EvidentialGene: Evidence-directed Construction of Genes on Genomes.</title>
        <authorList>
            <person name="Gilbert D.G."/>
            <person name="Choi J.-H."/>
            <person name="Mockaitis K."/>
            <person name="Colbourne J."/>
            <person name="Pfrender M."/>
        </authorList>
    </citation>
    <scope>NUCLEOTIDE SEQUENCE [LARGE SCALE GENOMIC DNA]</scope>
    <source>
        <strain evidence="5 6">Xinb3</strain>
        <tissue evidence="5">Complete organism</tissue>
    </source>
</reference>
<dbReference type="Proteomes" id="UP000076858">
    <property type="component" value="Unassembled WGS sequence"/>
</dbReference>
<feature type="disulfide bond" evidence="2">
    <location>
        <begin position="336"/>
        <end position="346"/>
    </location>
</feature>
<dbReference type="OrthoDB" id="382013at2759"/>
<dbReference type="PROSITE" id="PS01186">
    <property type="entry name" value="EGF_2"/>
    <property type="match status" value="1"/>
</dbReference>
<organism evidence="5 6">
    <name type="scientific">Daphnia magna</name>
    <dbReference type="NCBI Taxonomy" id="35525"/>
    <lineage>
        <taxon>Eukaryota</taxon>
        <taxon>Metazoa</taxon>
        <taxon>Ecdysozoa</taxon>
        <taxon>Arthropoda</taxon>
        <taxon>Crustacea</taxon>
        <taxon>Branchiopoda</taxon>
        <taxon>Diplostraca</taxon>
        <taxon>Cladocera</taxon>
        <taxon>Anomopoda</taxon>
        <taxon>Daphniidae</taxon>
        <taxon>Daphnia</taxon>
    </lineage>
</organism>
<dbReference type="GO" id="GO:0017147">
    <property type="term" value="F:Wnt-protein binding"/>
    <property type="evidence" value="ECO:0007669"/>
    <property type="project" value="TreeGrafter"/>
</dbReference>
<dbReference type="InterPro" id="IPR000033">
    <property type="entry name" value="LDLR_classB_rpt"/>
</dbReference>
<dbReference type="InterPro" id="IPR050778">
    <property type="entry name" value="Cueball_EGF_LRP_Nidogen"/>
</dbReference>
<keyword evidence="1 2" id="KW-0245">EGF-like domain</keyword>
<protein>
    <recommendedName>
        <fullName evidence="4">EGF-like domain-containing protein</fullName>
    </recommendedName>
</protein>
<dbReference type="STRING" id="35525.A0A0P5BBV3"/>
<dbReference type="InterPro" id="IPR000742">
    <property type="entry name" value="EGF"/>
</dbReference>
<dbReference type="Gene3D" id="2.120.10.30">
    <property type="entry name" value="TolB, C-terminal domain"/>
    <property type="match status" value="1"/>
</dbReference>
<dbReference type="GO" id="GO:0005886">
    <property type="term" value="C:plasma membrane"/>
    <property type="evidence" value="ECO:0007669"/>
    <property type="project" value="TreeGrafter"/>
</dbReference>
<dbReference type="GO" id="GO:0060070">
    <property type="term" value="P:canonical Wnt signaling pathway"/>
    <property type="evidence" value="ECO:0007669"/>
    <property type="project" value="TreeGrafter"/>
</dbReference>
<gene>
    <name evidence="5" type="ORF">APZ42_016046</name>
</gene>
<evidence type="ECO:0000259" key="4">
    <source>
        <dbReference type="PROSITE" id="PS50026"/>
    </source>
</evidence>
<evidence type="ECO:0000256" key="2">
    <source>
        <dbReference type="PROSITE-ProRule" id="PRU00076"/>
    </source>
</evidence>
<dbReference type="InterPro" id="IPR011042">
    <property type="entry name" value="6-blade_b-propeller_TolB-like"/>
</dbReference>
<dbReference type="PANTHER" id="PTHR46513:SF13">
    <property type="entry name" value="EGF-LIKE DOMAIN-CONTAINING PROTEIN"/>
    <property type="match status" value="1"/>
</dbReference>
<proteinExistence type="predicted"/>
<dbReference type="PROSITE" id="PS50026">
    <property type="entry name" value="EGF_3"/>
    <property type="match status" value="1"/>
</dbReference>
<dbReference type="SMART" id="SM00181">
    <property type="entry name" value="EGF"/>
    <property type="match status" value="1"/>
</dbReference>
<keyword evidence="6" id="KW-1185">Reference proteome</keyword>
<comment type="caution">
    <text evidence="5">The sequence shown here is derived from an EMBL/GenBank/DDBJ whole genome shotgun (WGS) entry which is preliminary data.</text>
</comment>
<dbReference type="PROSITE" id="PS51120">
    <property type="entry name" value="LDLRB"/>
    <property type="match status" value="1"/>
</dbReference>
<dbReference type="PANTHER" id="PTHR46513">
    <property type="entry name" value="VITELLOGENIN RECEPTOR-LIKE PROTEIN-RELATED-RELATED"/>
    <property type="match status" value="1"/>
</dbReference>
<dbReference type="SUPFAM" id="SSF63825">
    <property type="entry name" value="YWTD domain"/>
    <property type="match status" value="1"/>
</dbReference>
<dbReference type="SUPFAM" id="SSF57196">
    <property type="entry name" value="EGF/Laminin"/>
    <property type="match status" value="1"/>
</dbReference>
<dbReference type="CDD" id="cd00054">
    <property type="entry name" value="EGF_CA"/>
    <property type="match status" value="1"/>
</dbReference>
<evidence type="ECO:0000256" key="1">
    <source>
        <dbReference type="ARBA" id="ARBA00022536"/>
    </source>
</evidence>
<dbReference type="AlphaFoldDB" id="A0A0P5BBV3"/>
<evidence type="ECO:0000313" key="6">
    <source>
        <dbReference type="Proteomes" id="UP000076858"/>
    </source>
</evidence>
<evidence type="ECO:0000256" key="3">
    <source>
        <dbReference type="PROSITE-ProRule" id="PRU00461"/>
    </source>
</evidence>
<dbReference type="SMART" id="SM00135">
    <property type="entry name" value="LY"/>
    <property type="match status" value="4"/>
</dbReference>
<dbReference type="GO" id="GO:0042813">
    <property type="term" value="F:Wnt receptor activity"/>
    <property type="evidence" value="ECO:0007669"/>
    <property type="project" value="TreeGrafter"/>
</dbReference>
<dbReference type="PROSITE" id="PS00022">
    <property type="entry name" value="EGF_1"/>
    <property type="match status" value="1"/>
</dbReference>